<dbReference type="GO" id="GO:0005886">
    <property type="term" value="C:plasma membrane"/>
    <property type="evidence" value="ECO:0007669"/>
    <property type="project" value="UniProtKB-SubCell"/>
</dbReference>
<feature type="transmembrane region" description="Helical" evidence="6">
    <location>
        <begin position="144"/>
        <end position="168"/>
    </location>
</feature>
<dbReference type="InterPro" id="IPR011701">
    <property type="entry name" value="MFS"/>
</dbReference>
<evidence type="ECO:0000256" key="3">
    <source>
        <dbReference type="ARBA" id="ARBA00022692"/>
    </source>
</evidence>
<accession>A0A368TBX3</accession>
<dbReference type="AlphaFoldDB" id="A0A368TBX3"/>
<feature type="transmembrane region" description="Helical" evidence="6">
    <location>
        <begin position="424"/>
        <end position="447"/>
    </location>
</feature>
<keyword evidence="2" id="KW-1003">Cell membrane</keyword>
<feature type="transmembrane region" description="Helical" evidence="6">
    <location>
        <begin position="339"/>
        <end position="358"/>
    </location>
</feature>
<organism evidence="8 9">
    <name type="scientific">Marinitenerispora sediminis</name>
    <dbReference type="NCBI Taxonomy" id="1931232"/>
    <lineage>
        <taxon>Bacteria</taxon>
        <taxon>Bacillati</taxon>
        <taxon>Actinomycetota</taxon>
        <taxon>Actinomycetes</taxon>
        <taxon>Streptosporangiales</taxon>
        <taxon>Nocardiopsidaceae</taxon>
        <taxon>Marinitenerispora</taxon>
    </lineage>
</organism>
<dbReference type="InterPro" id="IPR036259">
    <property type="entry name" value="MFS_trans_sf"/>
</dbReference>
<evidence type="ECO:0000256" key="2">
    <source>
        <dbReference type="ARBA" id="ARBA00022475"/>
    </source>
</evidence>
<dbReference type="SUPFAM" id="SSF103473">
    <property type="entry name" value="MFS general substrate transporter"/>
    <property type="match status" value="1"/>
</dbReference>
<dbReference type="InterPro" id="IPR050189">
    <property type="entry name" value="MFS_Efflux_Transporters"/>
</dbReference>
<dbReference type="EMBL" id="QEIN01000001">
    <property type="protein sequence ID" value="RCV62649.1"/>
    <property type="molecule type" value="Genomic_DNA"/>
</dbReference>
<dbReference type="PANTHER" id="PTHR43124:SF10">
    <property type="entry name" value="PURINE EFFLUX PUMP PBUE"/>
    <property type="match status" value="1"/>
</dbReference>
<protein>
    <submittedName>
        <fullName evidence="8">MFS transporter</fullName>
    </submittedName>
</protein>
<keyword evidence="5 6" id="KW-0472">Membrane</keyword>
<feature type="transmembrane region" description="Helical" evidence="6">
    <location>
        <begin position="264"/>
        <end position="284"/>
    </location>
</feature>
<dbReference type="CDD" id="cd17324">
    <property type="entry name" value="MFS_NepI_like"/>
    <property type="match status" value="1"/>
</dbReference>
<dbReference type="Pfam" id="PF07690">
    <property type="entry name" value="MFS_1"/>
    <property type="match status" value="1"/>
</dbReference>
<gene>
    <name evidence="8" type="ORF">DEF24_00255</name>
</gene>
<reference evidence="8 9" key="1">
    <citation type="submission" date="2018-04" db="EMBL/GenBank/DDBJ databases">
        <title>Novel actinobacteria from marine sediment.</title>
        <authorList>
            <person name="Ng Z.Y."/>
            <person name="Tan G.Y.A."/>
        </authorList>
    </citation>
    <scope>NUCLEOTIDE SEQUENCE [LARGE SCALE GENOMIC DNA]</scope>
    <source>
        <strain evidence="8 9">TPS81</strain>
    </source>
</reference>
<dbReference type="Gene3D" id="1.20.1250.20">
    <property type="entry name" value="MFS general substrate transporter like domains"/>
    <property type="match status" value="1"/>
</dbReference>
<feature type="transmembrane region" description="Helical" evidence="6">
    <location>
        <begin position="111"/>
        <end position="132"/>
    </location>
</feature>
<evidence type="ECO:0000256" key="1">
    <source>
        <dbReference type="ARBA" id="ARBA00004651"/>
    </source>
</evidence>
<sequence>MHLDPPLLRRAAPLGAVRDLGDQVQPHGVGECRQDAGDAHVVPRGMEEVSHDTRTSFARSFDKHQTKVRRSDCLIVAKPQGRAVTASSTVAPPSPATAGPEPAPQYSVVRLLPLAVGTFAVGTGMFVTSGVLPDIAADLGVGVAAAGQMVTVFALAYAVLAPVLAAFTGRVERRVLLPAAMALFLAGNALSALTPDYAVLLLSRVVAAAGAAMYTPNASAMAAALSPARHQGRAMAVVIGGMTASTALGVPLGSWLGGTLGWRASLWLVAGLAAVAVAGLLRLPRGGRQPAVGLAARLRALGDPRLLRVAALTLLPLWACFTVFSYVGAVFGPAAGGTGGMTVLLWVWGVLSVVGSVLSGRLADTRGPRFVLLVTFPVLLALMLTVQAASTGIAAAAVWMAVYGLFGWMVAVPQQQRVVALDPAAAPVLLSLNSSALYAGTSLGGLMGGALLSGLDAALLGYPAALVLLVALALLLTERRASP</sequence>
<keyword evidence="4 6" id="KW-1133">Transmembrane helix</keyword>
<feature type="transmembrane region" description="Helical" evidence="6">
    <location>
        <begin position="370"/>
        <end position="387"/>
    </location>
</feature>
<dbReference type="InterPro" id="IPR020846">
    <property type="entry name" value="MFS_dom"/>
</dbReference>
<feature type="transmembrane region" description="Helical" evidence="6">
    <location>
        <begin position="459"/>
        <end position="477"/>
    </location>
</feature>
<dbReference type="PANTHER" id="PTHR43124">
    <property type="entry name" value="PURINE EFFLUX PUMP PBUE"/>
    <property type="match status" value="1"/>
</dbReference>
<keyword evidence="3 6" id="KW-0812">Transmembrane</keyword>
<name>A0A368TBX3_9ACTN</name>
<feature type="transmembrane region" description="Helical" evidence="6">
    <location>
        <begin position="393"/>
        <end position="412"/>
    </location>
</feature>
<evidence type="ECO:0000259" key="7">
    <source>
        <dbReference type="PROSITE" id="PS50850"/>
    </source>
</evidence>
<evidence type="ECO:0000256" key="6">
    <source>
        <dbReference type="SAM" id="Phobius"/>
    </source>
</evidence>
<dbReference type="PROSITE" id="PS50850">
    <property type="entry name" value="MFS"/>
    <property type="match status" value="1"/>
</dbReference>
<dbReference type="Proteomes" id="UP000253318">
    <property type="component" value="Unassembled WGS sequence"/>
</dbReference>
<feature type="domain" description="Major facilitator superfamily (MFS) profile" evidence="7">
    <location>
        <begin position="110"/>
        <end position="481"/>
    </location>
</feature>
<dbReference type="GO" id="GO:0022857">
    <property type="term" value="F:transmembrane transporter activity"/>
    <property type="evidence" value="ECO:0007669"/>
    <property type="project" value="InterPro"/>
</dbReference>
<evidence type="ECO:0000256" key="4">
    <source>
        <dbReference type="ARBA" id="ARBA00022989"/>
    </source>
</evidence>
<feature type="transmembrane region" description="Helical" evidence="6">
    <location>
        <begin position="175"/>
        <end position="193"/>
    </location>
</feature>
<comment type="subcellular location">
    <subcellularLocation>
        <location evidence="1">Cell membrane</location>
        <topology evidence="1">Multi-pass membrane protein</topology>
    </subcellularLocation>
</comment>
<evidence type="ECO:0000313" key="8">
    <source>
        <dbReference type="EMBL" id="RCV62649.1"/>
    </source>
</evidence>
<evidence type="ECO:0000256" key="5">
    <source>
        <dbReference type="ARBA" id="ARBA00023136"/>
    </source>
</evidence>
<feature type="transmembrane region" description="Helical" evidence="6">
    <location>
        <begin position="305"/>
        <end position="327"/>
    </location>
</feature>
<feature type="transmembrane region" description="Helical" evidence="6">
    <location>
        <begin position="205"/>
        <end position="225"/>
    </location>
</feature>
<comment type="caution">
    <text evidence="8">The sequence shown here is derived from an EMBL/GenBank/DDBJ whole genome shotgun (WGS) entry which is preliminary data.</text>
</comment>
<proteinExistence type="predicted"/>
<keyword evidence="9" id="KW-1185">Reference proteome</keyword>
<feature type="transmembrane region" description="Helical" evidence="6">
    <location>
        <begin position="237"/>
        <end position="258"/>
    </location>
</feature>
<evidence type="ECO:0000313" key="9">
    <source>
        <dbReference type="Proteomes" id="UP000253318"/>
    </source>
</evidence>